<proteinExistence type="inferred from homology"/>
<dbReference type="Pfam" id="PF01933">
    <property type="entry name" value="CofD"/>
    <property type="match status" value="1"/>
</dbReference>
<dbReference type="InterPro" id="IPR002882">
    <property type="entry name" value="CofD"/>
</dbReference>
<keyword evidence="1 3" id="KW-0808">Transferase</keyword>
<comment type="catalytic activity">
    <reaction evidence="3">
        <text>(2S)-lactyl-2-diphospho-5'-guanosine + 7,8-didemethyl-8-hydroxy-5-deazariboflavin = oxidized coenzyme F420-0 + GMP + H(+)</text>
        <dbReference type="Rhea" id="RHEA:63444"/>
        <dbReference type="ChEBI" id="CHEBI:15378"/>
        <dbReference type="ChEBI" id="CHEBI:58115"/>
        <dbReference type="ChEBI" id="CHEBI:59435"/>
        <dbReference type="ChEBI" id="CHEBI:59904"/>
        <dbReference type="ChEBI" id="CHEBI:59907"/>
        <dbReference type="EC" id="2.7.8.28"/>
    </reaction>
</comment>
<evidence type="ECO:0000256" key="2">
    <source>
        <dbReference type="ARBA" id="ARBA00022842"/>
    </source>
</evidence>
<comment type="caution">
    <text evidence="4">The sequence shown here is derived from an EMBL/GenBank/DDBJ whole genome shotgun (WGS) entry which is preliminary data.</text>
</comment>
<dbReference type="SUPFAM" id="SSF142338">
    <property type="entry name" value="CofD-like"/>
    <property type="match status" value="1"/>
</dbReference>
<dbReference type="PANTHER" id="PTHR43007:SF1">
    <property type="entry name" value="2-PHOSPHO-L-LACTATE TRANSFERASE"/>
    <property type="match status" value="1"/>
</dbReference>
<comment type="similarity">
    <text evidence="3">Belongs to the CofD family.</text>
</comment>
<evidence type="ECO:0000313" key="5">
    <source>
        <dbReference type="Proteomes" id="UP000643554"/>
    </source>
</evidence>
<dbReference type="EMBL" id="DQUI01000076">
    <property type="protein sequence ID" value="HIP84772.1"/>
    <property type="molecule type" value="Genomic_DNA"/>
</dbReference>
<dbReference type="InterPro" id="IPR010115">
    <property type="entry name" value="FbiA/CofD"/>
</dbReference>
<accession>A0A833E215</accession>
<dbReference type="PANTHER" id="PTHR43007">
    <property type="entry name" value="2-PHOSPHO-L-LACTATE TRANSFERASE"/>
    <property type="match status" value="1"/>
</dbReference>
<dbReference type="Gene3D" id="1.10.8.240">
    <property type="entry name" value="CofD-like domain"/>
    <property type="match status" value="1"/>
</dbReference>
<feature type="binding site" evidence="3">
    <location>
        <position position="92"/>
    </location>
    <ligand>
        <name>7,8-didemethyl-8-hydroxy-5-deazariboflavin</name>
        <dbReference type="ChEBI" id="CHEBI:59904"/>
    </ligand>
</feature>
<dbReference type="UniPathway" id="UPA00071"/>
<dbReference type="GO" id="GO:0052645">
    <property type="term" value="P:F420-0 metabolic process"/>
    <property type="evidence" value="ECO:0007669"/>
    <property type="project" value="UniProtKB-UniRule"/>
</dbReference>
<evidence type="ECO:0000313" key="4">
    <source>
        <dbReference type="EMBL" id="HIP84772.1"/>
    </source>
</evidence>
<comment type="subunit">
    <text evidence="3">Homodimer.</text>
</comment>
<dbReference type="EC" id="2.7.8.28" evidence="3"/>
<dbReference type="NCBIfam" id="TIGR01819">
    <property type="entry name" value="F420_cofD"/>
    <property type="match status" value="1"/>
</dbReference>
<comment type="cofactor">
    <cofactor evidence="3">
        <name>Mg(2+)</name>
        <dbReference type="ChEBI" id="CHEBI:18420"/>
    </cofactor>
</comment>
<dbReference type="InterPro" id="IPR038136">
    <property type="entry name" value="CofD-like_dom_sf"/>
</dbReference>
<organism evidence="4 5">
    <name type="scientific">Methanothermococcus okinawensis</name>
    <dbReference type="NCBI Taxonomy" id="155863"/>
    <lineage>
        <taxon>Archaea</taxon>
        <taxon>Methanobacteriati</taxon>
        <taxon>Methanobacteriota</taxon>
        <taxon>Methanomada group</taxon>
        <taxon>Methanococci</taxon>
        <taxon>Methanococcales</taxon>
        <taxon>Methanococcaceae</taxon>
        <taxon>Methanothermococcus</taxon>
    </lineage>
</organism>
<protein>
    <recommendedName>
        <fullName evidence="3">2-phospho-L-lactate transferase</fullName>
        <ecNumber evidence="3">2.7.8.28</ecNumber>
    </recommendedName>
    <alternativeName>
        <fullName evidence="3">EPPG:FO PEP transferase</fullName>
    </alternativeName>
</protein>
<comment type="pathway">
    <text evidence="3">Cofactor biosynthesis; coenzyme F420 biosynthesis.</text>
</comment>
<evidence type="ECO:0000256" key="3">
    <source>
        <dbReference type="HAMAP-Rule" id="MF_01257"/>
    </source>
</evidence>
<evidence type="ECO:0000256" key="1">
    <source>
        <dbReference type="ARBA" id="ARBA00022679"/>
    </source>
</evidence>
<keyword evidence="2 3" id="KW-0460">Magnesium</keyword>
<dbReference type="GO" id="GO:0000287">
    <property type="term" value="F:magnesium ion binding"/>
    <property type="evidence" value="ECO:0007669"/>
    <property type="project" value="InterPro"/>
</dbReference>
<dbReference type="HAMAP" id="MF_01257">
    <property type="entry name" value="CofD"/>
    <property type="match status" value="1"/>
</dbReference>
<dbReference type="Proteomes" id="UP000643554">
    <property type="component" value="Unassembled WGS sequence"/>
</dbReference>
<dbReference type="Gene3D" id="3.40.50.10680">
    <property type="entry name" value="CofD-like domains"/>
    <property type="match status" value="1"/>
</dbReference>
<dbReference type="GO" id="GO:0043743">
    <property type="term" value="F:LPPG:FO 2-phospho-L-lactate transferase activity"/>
    <property type="evidence" value="ECO:0007669"/>
    <property type="project" value="UniProtKB-EC"/>
</dbReference>
<name>A0A833E215_9EURY</name>
<feature type="binding site" evidence="3">
    <location>
        <position position="50"/>
    </location>
    <ligand>
        <name>7,8-didemethyl-8-hydroxy-5-deazariboflavin</name>
        <dbReference type="ChEBI" id="CHEBI:59904"/>
    </ligand>
</feature>
<reference evidence="4" key="1">
    <citation type="journal article" date="2020" name="ISME J.">
        <title>Gammaproteobacteria mediating utilization of methyl-, sulfur- and petroleum organic compounds in deep ocean hydrothermal plumes.</title>
        <authorList>
            <person name="Zhou Z."/>
            <person name="Liu Y."/>
            <person name="Pan J."/>
            <person name="Cron B.R."/>
            <person name="Toner B.M."/>
            <person name="Anantharaman K."/>
            <person name="Breier J.A."/>
            <person name="Dick G.J."/>
            <person name="Li M."/>
        </authorList>
    </citation>
    <scope>NUCLEOTIDE SEQUENCE</scope>
    <source>
        <strain evidence="4">SZUA-1453</strain>
    </source>
</reference>
<dbReference type="CDD" id="cd07186">
    <property type="entry name" value="CofD_like"/>
    <property type="match status" value="1"/>
</dbReference>
<gene>
    <name evidence="3" type="primary">cofD</name>
    <name evidence="4" type="ORF">EYH15_04720</name>
</gene>
<sequence>MKITLLSGGTGTPKLLQGLKKVVKEDNISVVVNTGEDTWVGDLYLSPDIDTVLYTLADMINEDTWYGVKGDTFITHETLKMYQCEGFSEFLRIGDRDRALKIHKTYFLRRGYPLSKVVDMERKLLNIKAKVFPMTDDKVETKILVEEEGEKILLKFHDFWIKRRGKAKVLDVFYENSQYAKGVEEALVSIEEAELVVIGPSNPITSIGPILSIRDIKRALKDKRVFVVSPIVGDRAVSGPAGVFMEAKGYPVNIYGIYKFYQDIVDTLIIDNRDNVEEKKRGIECKVVGADIILRNMEDKINLARRILEEYRKN</sequence>
<comment type="function">
    <text evidence="3">Catalyzes the transfer of the 2-phospholactate moiety from (2S)-lactyl-2-diphospho-5'-guanosine to 7,8-didemethyl-8-hydroxy-5-deazariboflavin (FO) with the formation of oxidized coenzyme F420-0 and GMP.</text>
</comment>
<dbReference type="AlphaFoldDB" id="A0A833E215"/>